<name>A0AA41X8Q6_9BACI</name>
<dbReference type="PROSITE" id="PS50987">
    <property type="entry name" value="HTH_ARSR_2"/>
    <property type="match status" value="1"/>
</dbReference>
<evidence type="ECO:0000313" key="6">
    <source>
        <dbReference type="Proteomes" id="UP001156102"/>
    </source>
</evidence>
<keyword evidence="1" id="KW-0805">Transcription regulation</keyword>
<evidence type="ECO:0000256" key="2">
    <source>
        <dbReference type="ARBA" id="ARBA00023125"/>
    </source>
</evidence>
<dbReference type="PRINTS" id="PR00778">
    <property type="entry name" value="HTHARSR"/>
</dbReference>
<dbReference type="EMBL" id="JANCLT010000003">
    <property type="protein sequence ID" value="MCP8968445.1"/>
    <property type="molecule type" value="Genomic_DNA"/>
</dbReference>
<dbReference type="Proteomes" id="UP001156102">
    <property type="component" value="Unassembled WGS sequence"/>
</dbReference>
<organism evidence="5 6">
    <name type="scientific">Ectobacillus ponti</name>
    <dbReference type="NCBI Taxonomy" id="2961894"/>
    <lineage>
        <taxon>Bacteria</taxon>
        <taxon>Bacillati</taxon>
        <taxon>Bacillota</taxon>
        <taxon>Bacilli</taxon>
        <taxon>Bacillales</taxon>
        <taxon>Bacillaceae</taxon>
        <taxon>Ectobacillus</taxon>
    </lineage>
</organism>
<protein>
    <submittedName>
        <fullName evidence="5">Metalloregulator ArsR/SmtB family transcription factor</fullName>
    </submittedName>
</protein>
<dbReference type="InterPro" id="IPR036390">
    <property type="entry name" value="WH_DNA-bd_sf"/>
</dbReference>
<dbReference type="NCBIfam" id="NF033788">
    <property type="entry name" value="HTH_metalloreg"/>
    <property type="match status" value="1"/>
</dbReference>
<keyword evidence="6" id="KW-1185">Reference proteome</keyword>
<evidence type="ECO:0000313" key="5">
    <source>
        <dbReference type="EMBL" id="MCP8968445.1"/>
    </source>
</evidence>
<dbReference type="AlphaFoldDB" id="A0AA41X8Q6"/>
<evidence type="ECO:0000256" key="1">
    <source>
        <dbReference type="ARBA" id="ARBA00023015"/>
    </source>
</evidence>
<accession>A0AA41X8Q6</accession>
<dbReference type="Gene3D" id="1.10.10.10">
    <property type="entry name" value="Winged helix-like DNA-binding domain superfamily/Winged helix DNA-binding domain"/>
    <property type="match status" value="1"/>
</dbReference>
<feature type="domain" description="HTH arsR-type" evidence="4">
    <location>
        <begin position="3"/>
        <end position="94"/>
    </location>
</feature>
<dbReference type="InterPro" id="IPR001845">
    <property type="entry name" value="HTH_ArsR_DNA-bd_dom"/>
</dbReference>
<evidence type="ECO:0000256" key="3">
    <source>
        <dbReference type="ARBA" id="ARBA00023163"/>
    </source>
</evidence>
<dbReference type="GO" id="GO:0003700">
    <property type="term" value="F:DNA-binding transcription factor activity"/>
    <property type="evidence" value="ECO:0007669"/>
    <property type="project" value="InterPro"/>
</dbReference>
<dbReference type="InterPro" id="IPR011991">
    <property type="entry name" value="ArsR-like_HTH"/>
</dbReference>
<reference evidence="5" key="1">
    <citation type="submission" date="2022-07" db="EMBL/GenBank/DDBJ databases">
        <authorList>
            <person name="Li W.-J."/>
            <person name="Deng Q.-Q."/>
        </authorList>
    </citation>
    <scope>NUCLEOTIDE SEQUENCE</scope>
    <source>
        <strain evidence="5">SYSU M60031</strain>
    </source>
</reference>
<proteinExistence type="predicted"/>
<dbReference type="InterPro" id="IPR051081">
    <property type="entry name" value="HTH_MetalResp_TranReg"/>
</dbReference>
<dbReference type="PANTHER" id="PTHR33154:SF18">
    <property type="entry name" value="ARSENICAL RESISTANCE OPERON REPRESSOR"/>
    <property type="match status" value="1"/>
</dbReference>
<sequence>MIVPKERYEEVADKLKVLAHPTRLEIMSMLFGRGKMNVTQLYGALNLPQSTTSQHTARLKSAGLLVGKRDGLEVYYDVHEENVRELRSVLHVSR</sequence>
<dbReference type="PANTHER" id="PTHR33154">
    <property type="entry name" value="TRANSCRIPTIONAL REGULATOR, ARSR FAMILY"/>
    <property type="match status" value="1"/>
</dbReference>
<dbReference type="Pfam" id="PF01022">
    <property type="entry name" value="HTH_5"/>
    <property type="match status" value="1"/>
</dbReference>
<dbReference type="SMART" id="SM00418">
    <property type="entry name" value="HTH_ARSR"/>
    <property type="match status" value="1"/>
</dbReference>
<evidence type="ECO:0000259" key="4">
    <source>
        <dbReference type="PROSITE" id="PS50987"/>
    </source>
</evidence>
<dbReference type="GO" id="GO:0003677">
    <property type="term" value="F:DNA binding"/>
    <property type="evidence" value="ECO:0007669"/>
    <property type="project" value="UniProtKB-KW"/>
</dbReference>
<dbReference type="InterPro" id="IPR036388">
    <property type="entry name" value="WH-like_DNA-bd_sf"/>
</dbReference>
<keyword evidence="3" id="KW-0804">Transcription</keyword>
<keyword evidence="2" id="KW-0238">DNA-binding</keyword>
<gene>
    <name evidence="5" type="ORF">NK662_07795</name>
</gene>
<comment type="caution">
    <text evidence="5">The sequence shown here is derived from an EMBL/GenBank/DDBJ whole genome shotgun (WGS) entry which is preliminary data.</text>
</comment>
<dbReference type="CDD" id="cd00090">
    <property type="entry name" value="HTH_ARSR"/>
    <property type="match status" value="1"/>
</dbReference>
<dbReference type="SUPFAM" id="SSF46785">
    <property type="entry name" value="Winged helix' DNA-binding domain"/>
    <property type="match status" value="1"/>
</dbReference>